<name>A0ABR7Q3Z9_9FLAO</name>
<keyword evidence="2" id="KW-1185">Reference proteome</keyword>
<dbReference type="RefSeq" id="WP_187560333.1">
    <property type="nucleotide sequence ID" value="NZ_JACGWS010000001.1"/>
</dbReference>
<dbReference type="EMBL" id="JACGWS010000001">
    <property type="protein sequence ID" value="MBC8753294.1"/>
    <property type="molecule type" value="Genomic_DNA"/>
</dbReference>
<gene>
    <name evidence="1" type="ORF">H2O64_01340</name>
</gene>
<sequence length="82" mass="8689">MKKRNLKNLVLNKTSVSNLNGGGETLDTGTFTGPTDTAPNSNFIGCWSDGVNSCPTEAPTCGQESVLFETCGIECESIQNPF</sequence>
<evidence type="ECO:0000313" key="1">
    <source>
        <dbReference type="EMBL" id="MBC8753294.1"/>
    </source>
</evidence>
<accession>A0ABR7Q3Z9</accession>
<organism evidence="1 2">
    <name type="scientific">Kordia aestuariivivens</name>
    <dbReference type="NCBI Taxonomy" id="2759037"/>
    <lineage>
        <taxon>Bacteria</taxon>
        <taxon>Pseudomonadati</taxon>
        <taxon>Bacteroidota</taxon>
        <taxon>Flavobacteriia</taxon>
        <taxon>Flavobacteriales</taxon>
        <taxon>Flavobacteriaceae</taxon>
        <taxon>Kordia</taxon>
    </lineage>
</organism>
<proteinExistence type="predicted"/>
<dbReference type="Proteomes" id="UP000619238">
    <property type="component" value="Unassembled WGS sequence"/>
</dbReference>
<reference evidence="1 2" key="1">
    <citation type="submission" date="2020-07" db="EMBL/GenBank/DDBJ databases">
        <title>Description of Kordia aestuariivivens sp. nov., isolated from a tidal flat.</title>
        <authorList>
            <person name="Park S."/>
            <person name="Yoon J.-H."/>
        </authorList>
    </citation>
    <scope>NUCLEOTIDE SEQUENCE [LARGE SCALE GENOMIC DNA]</scope>
    <source>
        <strain evidence="1 2">YSTF-M3</strain>
    </source>
</reference>
<protein>
    <recommendedName>
        <fullName evidence="3">Bacteriocin</fullName>
    </recommendedName>
</protein>
<comment type="caution">
    <text evidence="1">The sequence shown here is derived from an EMBL/GenBank/DDBJ whole genome shotgun (WGS) entry which is preliminary data.</text>
</comment>
<evidence type="ECO:0000313" key="2">
    <source>
        <dbReference type="Proteomes" id="UP000619238"/>
    </source>
</evidence>
<evidence type="ECO:0008006" key="3">
    <source>
        <dbReference type="Google" id="ProtNLM"/>
    </source>
</evidence>